<evidence type="ECO:0000313" key="5">
    <source>
        <dbReference type="Proteomes" id="UP000285768"/>
    </source>
</evidence>
<dbReference type="InterPro" id="IPR051601">
    <property type="entry name" value="Serine_prot/Carboxylest_S33"/>
</dbReference>
<dbReference type="Pfam" id="PF00561">
    <property type="entry name" value="Abhydrolase_1"/>
    <property type="match status" value="1"/>
</dbReference>
<keyword evidence="2 4" id="KW-0378">Hydrolase</keyword>
<dbReference type="PANTHER" id="PTHR43248:SF2">
    <property type="entry name" value="PROLYL AMINOPEPTIDASE"/>
    <property type="match status" value="1"/>
</dbReference>
<evidence type="ECO:0000256" key="1">
    <source>
        <dbReference type="ARBA" id="ARBA00010088"/>
    </source>
</evidence>
<dbReference type="GO" id="GO:0016787">
    <property type="term" value="F:hydrolase activity"/>
    <property type="evidence" value="ECO:0007669"/>
    <property type="project" value="UniProtKB-KW"/>
</dbReference>
<proteinExistence type="inferred from homology"/>
<feature type="domain" description="AB hydrolase-1" evidence="3">
    <location>
        <begin position="52"/>
        <end position="193"/>
    </location>
</feature>
<sequence>MSRSPEYWIGRDIVARDVWTTVPLDWANPGGETIRVFARELVAAEKRGEDLPLLVHLQGGPGGKGTRPLGRSGWVGAVLKRFRLVIPDQRGTGRSTPVSGAHFENLAAEDAAHRLSLHRADSIVRDLEEVRRTRYEGRQWWTIGQSYGGFLTLHYLSAAPEAIVGSAVTGGLAGLDADPAEVYRRTFPRTVEKNREFRERAPHLAERVGRIADLLEREDVRLPDGDRLTVRRLQTLGFDFGMAPGFDRVHWVLDEAFADAAETRLSEAFVDAVGAETGFGGRPLYAALQEAIYGSGPSAWAAQRERDRRPEFAETARPLLFTGEMVFPWMFEEIRALRGFRAGVEALAAKEWPIDLYDAERLAANEVPVEAAVYFDDMYVDARLSLETASRVGAVHAWVTNEYEHDGVHHDGVAERLFVALEHRLGGTQSRRKA</sequence>
<dbReference type="PRINTS" id="PR00793">
    <property type="entry name" value="PROAMNOPTASE"/>
</dbReference>
<dbReference type="InterPro" id="IPR000073">
    <property type="entry name" value="AB_hydrolase_1"/>
</dbReference>
<dbReference type="RefSeq" id="WP_128386771.1">
    <property type="nucleotide sequence ID" value="NZ_CP035037.1"/>
</dbReference>
<dbReference type="Proteomes" id="UP000285768">
    <property type="component" value="Chromosome"/>
</dbReference>
<dbReference type="Gene3D" id="3.40.50.1820">
    <property type="entry name" value="alpha/beta hydrolase"/>
    <property type="match status" value="1"/>
</dbReference>
<gene>
    <name evidence="4" type="ORF">Leucomu_07005</name>
</gene>
<dbReference type="EMBL" id="CP035037">
    <property type="protein sequence ID" value="QAB17702.1"/>
    <property type="molecule type" value="Genomic_DNA"/>
</dbReference>
<evidence type="ECO:0000313" key="4">
    <source>
        <dbReference type="EMBL" id="QAB17702.1"/>
    </source>
</evidence>
<accession>A0ABX5QF45</accession>
<dbReference type="InterPro" id="IPR002410">
    <property type="entry name" value="Peptidase_S33"/>
</dbReference>
<protein>
    <submittedName>
        <fullName evidence="4">Alpha/beta hydrolase</fullName>
    </submittedName>
</protein>
<dbReference type="SUPFAM" id="SSF53474">
    <property type="entry name" value="alpha/beta-Hydrolases"/>
    <property type="match status" value="1"/>
</dbReference>
<name>A0ABX5QF45_9MICO</name>
<evidence type="ECO:0000259" key="3">
    <source>
        <dbReference type="Pfam" id="PF00561"/>
    </source>
</evidence>
<evidence type="ECO:0000256" key="2">
    <source>
        <dbReference type="ARBA" id="ARBA00022801"/>
    </source>
</evidence>
<keyword evidence="5" id="KW-1185">Reference proteome</keyword>
<dbReference type="PANTHER" id="PTHR43248">
    <property type="entry name" value="2-SUCCINYL-6-HYDROXY-2,4-CYCLOHEXADIENE-1-CARBOXYLATE SYNTHASE"/>
    <property type="match status" value="1"/>
</dbReference>
<dbReference type="InterPro" id="IPR029058">
    <property type="entry name" value="AB_hydrolase_fold"/>
</dbReference>
<organism evidence="4 5">
    <name type="scientific">Leucobacter muris</name>
    <dbReference type="NCBI Taxonomy" id="1935379"/>
    <lineage>
        <taxon>Bacteria</taxon>
        <taxon>Bacillati</taxon>
        <taxon>Actinomycetota</taxon>
        <taxon>Actinomycetes</taxon>
        <taxon>Micrococcales</taxon>
        <taxon>Microbacteriaceae</taxon>
        <taxon>Leucobacter</taxon>
    </lineage>
</organism>
<reference evidence="4 5" key="1">
    <citation type="submission" date="2019-01" db="EMBL/GenBank/DDBJ databases">
        <title>Leucobacter muris sp. nov. isolated from the nose of a laboratory mouse.</title>
        <authorList>
            <person name="Benga L."/>
            <person name="Sproeer C."/>
            <person name="Schumann P."/>
            <person name="Verbarg S."/>
            <person name="Bunk B."/>
            <person name="Engelhardt E."/>
            <person name="Benten P.M."/>
            <person name="Sager M."/>
        </authorList>
    </citation>
    <scope>NUCLEOTIDE SEQUENCE [LARGE SCALE GENOMIC DNA]</scope>
    <source>
        <strain evidence="4 5">DSM 101948</strain>
    </source>
</reference>
<comment type="similarity">
    <text evidence="1">Belongs to the peptidase S33 family.</text>
</comment>